<dbReference type="EMBL" id="SJPX01000003">
    <property type="protein sequence ID" value="TWU51434.1"/>
    <property type="molecule type" value="Genomic_DNA"/>
</dbReference>
<dbReference type="AlphaFoldDB" id="A0A5C6ESU6"/>
<proteinExistence type="predicted"/>
<accession>A0A5C6ESU6</accession>
<gene>
    <name evidence="1" type="ORF">Poly59_30260</name>
</gene>
<reference evidence="1 2" key="1">
    <citation type="submission" date="2019-02" db="EMBL/GenBank/DDBJ databases">
        <title>Deep-cultivation of Planctomycetes and their phenomic and genomic characterization uncovers novel biology.</title>
        <authorList>
            <person name="Wiegand S."/>
            <person name="Jogler M."/>
            <person name="Boedeker C."/>
            <person name="Pinto D."/>
            <person name="Vollmers J."/>
            <person name="Rivas-Marin E."/>
            <person name="Kohn T."/>
            <person name="Peeters S.H."/>
            <person name="Heuer A."/>
            <person name="Rast P."/>
            <person name="Oberbeckmann S."/>
            <person name="Bunk B."/>
            <person name="Jeske O."/>
            <person name="Meyerdierks A."/>
            <person name="Storesund J.E."/>
            <person name="Kallscheuer N."/>
            <person name="Luecker S."/>
            <person name="Lage O.M."/>
            <person name="Pohl T."/>
            <person name="Merkel B.J."/>
            <person name="Hornburger P."/>
            <person name="Mueller R.-W."/>
            <person name="Bruemmer F."/>
            <person name="Labrenz M."/>
            <person name="Spormann A.M."/>
            <person name="Op Den Camp H."/>
            <person name="Overmann J."/>
            <person name="Amann R."/>
            <person name="Jetten M.S.M."/>
            <person name="Mascher T."/>
            <person name="Medema M.H."/>
            <person name="Devos D.P."/>
            <person name="Kaster A.-K."/>
            <person name="Ovreas L."/>
            <person name="Rohde M."/>
            <person name="Galperin M.Y."/>
            <person name="Jogler C."/>
        </authorList>
    </citation>
    <scope>NUCLEOTIDE SEQUENCE [LARGE SCALE GENOMIC DNA]</scope>
    <source>
        <strain evidence="1 2">Poly59</strain>
    </source>
</reference>
<evidence type="ECO:0000313" key="1">
    <source>
        <dbReference type="EMBL" id="TWU51434.1"/>
    </source>
</evidence>
<comment type="caution">
    <text evidence="1">The sequence shown here is derived from an EMBL/GenBank/DDBJ whole genome shotgun (WGS) entry which is preliminary data.</text>
</comment>
<sequence>MHGRTACAVFEMENLSSVPRDVYRYPTYSLRCPAYFFAQAITSTFDCELVVRLLR</sequence>
<dbReference type="Proteomes" id="UP000317977">
    <property type="component" value="Unassembled WGS sequence"/>
</dbReference>
<evidence type="ECO:0000313" key="2">
    <source>
        <dbReference type="Proteomes" id="UP000317977"/>
    </source>
</evidence>
<keyword evidence="2" id="KW-1185">Reference proteome</keyword>
<name>A0A5C6ESU6_9BACT</name>
<organism evidence="1 2">
    <name type="scientific">Rubripirellula reticaptiva</name>
    <dbReference type="NCBI Taxonomy" id="2528013"/>
    <lineage>
        <taxon>Bacteria</taxon>
        <taxon>Pseudomonadati</taxon>
        <taxon>Planctomycetota</taxon>
        <taxon>Planctomycetia</taxon>
        <taxon>Pirellulales</taxon>
        <taxon>Pirellulaceae</taxon>
        <taxon>Rubripirellula</taxon>
    </lineage>
</organism>
<protein>
    <submittedName>
        <fullName evidence="1">Uncharacterized protein</fullName>
    </submittedName>
</protein>